<evidence type="ECO:0000313" key="10">
    <source>
        <dbReference type="Proteomes" id="UP001345013"/>
    </source>
</evidence>
<dbReference type="Pfam" id="PF10502">
    <property type="entry name" value="Peptidase_S26"/>
    <property type="match status" value="1"/>
</dbReference>
<keyword evidence="2 7" id="KW-0999">Mitochondrion inner membrane</keyword>
<dbReference type="NCBIfam" id="TIGR02227">
    <property type="entry name" value="sigpep_I_bact"/>
    <property type="match status" value="1"/>
</dbReference>
<sequence>MSAFGPGGAILQSLQRTNRRLGEFLYKYRRIYASGVSLAASGYLFRVYIYNWGDSSGASMYPTIPETRSILFVNKRYAYGRGIQVGDCVQFNHPMFKDSYASKRVIGMPGDYVLRSRYPSATPGDAPLCGITDWRKRLEAERAMDEFGMYEALDEQGTSGEEEWAEPQMIQVPEGHVWLEGDNLSWSRDSRFFGPLPMALITGRSSGYKEGYLSWTSLDPGKGLRKVEEWEMDAVLGQEGTSGKVRGK</sequence>
<organism evidence="9 10">
    <name type="scientific">Lithohypha guttulata</name>
    <dbReference type="NCBI Taxonomy" id="1690604"/>
    <lineage>
        <taxon>Eukaryota</taxon>
        <taxon>Fungi</taxon>
        <taxon>Dikarya</taxon>
        <taxon>Ascomycota</taxon>
        <taxon>Pezizomycotina</taxon>
        <taxon>Eurotiomycetes</taxon>
        <taxon>Chaetothyriomycetidae</taxon>
        <taxon>Chaetothyriales</taxon>
        <taxon>Trichomeriaceae</taxon>
        <taxon>Lithohypha</taxon>
    </lineage>
</organism>
<accession>A0ABR0KE54</accession>
<dbReference type="PANTHER" id="PTHR12383">
    <property type="entry name" value="PROTEASE FAMILY S26 MITOCHONDRIAL INNER MEMBRANE PROTEASE-RELATED"/>
    <property type="match status" value="1"/>
</dbReference>
<comment type="similarity">
    <text evidence="6">Belongs to the peptidase S26 family. IMP1 subfamily.</text>
</comment>
<dbReference type="CDD" id="cd06530">
    <property type="entry name" value="S26_SPase_I"/>
    <property type="match status" value="1"/>
</dbReference>
<keyword evidence="5" id="KW-0472">Membrane</keyword>
<dbReference type="Proteomes" id="UP001345013">
    <property type="component" value="Unassembled WGS sequence"/>
</dbReference>
<dbReference type="InterPro" id="IPR052064">
    <property type="entry name" value="Mito_IMP1_subunit"/>
</dbReference>
<keyword evidence="4 7" id="KW-0496">Mitochondrion</keyword>
<gene>
    <name evidence="9" type="primary">IMP1</name>
    <name evidence="9" type="ORF">LTR24_003659</name>
</gene>
<evidence type="ECO:0000256" key="3">
    <source>
        <dbReference type="ARBA" id="ARBA00022801"/>
    </source>
</evidence>
<dbReference type="Gene3D" id="2.10.109.10">
    <property type="entry name" value="Umud Fragment, subunit A"/>
    <property type="match status" value="1"/>
</dbReference>
<evidence type="ECO:0000256" key="1">
    <source>
        <dbReference type="ARBA" id="ARBA00004273"/>
    </source>
</evidence>
<proteinExistence type="inferred from homology"/>
<dbReference type="InterPro" id="IPR019533">
    <property type="entry name" value="Peptidase_S26"/>
</dbReference>
<evidence type="ECO:0000259" key="8">
    <source>
        <dbReference type="Pfam" id="PF10502"/>
    </source>
</evidence>
<keyword evidence="3 7" id="KW-0378">Hydrolase</keyword>
<dbReference type="PRINTS" id="PR00727">
    <property type="entry name" value="LEADERPTASE"/>
</dbReference>
<dbReference type="EMBL" id="JAVRRG010000035">
    <property type="protein sequence ID" value="KAK5094285.1"/>
    <property type="molecule type" value="Genomic_DNA"/>
</dbReference>
<dbReference type="PANTHER" id="PTHR12383:SF16">
    <property type="entry name" value="MITOCHONDRIAL INNER MEMBRANE PROTEASE SUBUNIT 1"/>
    <property type="match status" value="1"/>
</dbReference>
<keyword evidence="10" id="KW-1185">Reference proteome</keyword>
<dbReference type="EC" id="3.4.21.-" evidence="7"/>
<reference evidence="9 10" key="1">
    <citation type="submission" date="2023-08" db="EMBL/GenBank/DDBJ databases">
        <title>Black Yeasts Isolated from many extreme environments.</title>
        <authorList>
            <person name="Coleine C."/>
            <person name="Stajich J.E."/>
            <person name="Selbmann L."/>
        </authorList>
    </citation>
    <scope>NUCLEOTIDE SEQUENCE [LARGE SCALE GENOMIC DNA]</scope>
    <source>
        <strain evidence="9 10">CCFEE 5885</strain>
    </source>
</reference>
<name>A0ABR0KE54_9EURO</name>
<dbReference type="InterPro" id="IPR036286">
    <property type="entry name" value="LexA/Signal_pep-like_sf"/>
</dbReference>
<dbReference type="InterPro" id="IPR000223">
    <property type="entry name" value="Pept_S26A_signal_pept_1"/>
</dbReference>
<evidence type="ECO:0000256" key="2">
    <source>
        <dbReference type="ARBA" id="ARBA00022792"/>
    </source>
</evidence>
<evidence type="ECO:0000256" key="5">
    <source>
        <dbReference type="ARBA" id="ARBA00023136"/>
    </source>
</evidence>
<evidence type="ECO:0000313" key="9">
    <source>
        <dbReference type="EMBL" id="KAK5094285.1"/>
    </source>
</evidence>
<evidence type="ECO:0000256" key="4">
    <source>
        <dbReference type="ARBA" id="ARBA00023128"/>
    </source>
</evidence>
<protein>
    <recommendedName>
        <fullName evidence="7">Mitochondrial inner membrane protease subunit</fullName>
        <ecNumber evidence="7">3.4.21.-</ecNumber>
    </recommendedName>
</protein>
<feature type="domain" description="Peptidase S26" evidence="8">
    <location>
        <begin position="36"/>
        <end position="205"/>
    </location>
</feature>
<dbReference type="SUPFAM" id="SSF51306">
    <property type="entry name" value="LexA/Signal peptidase"/>
    <property type="match status" value="1"/>
</dbReference>
<evidence type="ECO:0000256" key="7">
    <source>
        <dbReference type="RuleBase" id="RU362041"/>
    </source>
</evidence>
<keyword evidence="7" id="KW-0645">Protease</keyword>
<comment type="caution">
    <text evidence="9">The sequence shown here is derived from an EMBL/GenBank/DDBJ whole genome shotgun (WGS) entry which is preliminary data.</text>
</comment>
<evidence type="ECO:0000256" key="6">
    <source>
        <dbReference type="ARBA" id="ARBA00038445"/>
    </source>
</evidence>
<comment type="subcellular location">
    <subcellularLocation>
        <location evidence="1 7">Mitochondrion inner membrane</location>
    </subcellularLocation>
</comment>